<keyword evidence="1" id="KW-0067">ATP-binding</keyword>
<accession>A0A3A9JDL1</accession>
<keyword evidence="1" id="KW-0547">Nucleotide-binding</keyword>
<proteinExistence type="predicted"/>
<dbReference type="Proteomes" id="UP000278036">
    <property type="component" value="Unassembled WGS sequence"/>
</dbReference>
<organism evidence="1 2">
    <name type="scientific">Teichococcus wenyumeiae</name>
    <dbReference type="NCBI Taxonomy" id="2478470"/>
    <lineage>
        <taxon>Bacteria</taxon>
        <taxon>Pseudomonadati</taxon>
        <taxon>Pseudomonadota</taxon>
        <taxon>Alphaproteobacteria</taxon>
        <taxon>Acetobacterales</taxon>
        <taxon>Roseomonadaceae</taxon>
        <taxon>Roseomonas</taxon>
    </lineage>
</organism>
<dbReference type="GO" id="GO:0005524">
    <property type="term" value="F:ATP binding"/>
    <property type="evidence" value="ECO:0007669"/>
    <property type="project" value="UniProtKB-KW"/>
</dbReference>
<reference evidence="1 2" key="1">
    <citation type="submission" date="2018-09" db="EMBL/GenBank/DDBJ databases">
        <title>Roseomonas sp. nov., isolated from feces of Tibetan antelopes in the Qinghai-Tibet plateau, China.</title>
        <authorList>
            <person name="Tian Z."/>
        </authorList>
    </citation>
    <scope>NUCLEOTIDE SEQUENCE [LARGE SCALE GENOMIC DNA]</scope>
    <source>
        <strain evidence="1 2">Z24</strain>
    </source>
</reference>
<gene>
    <name evidence="1" type="ORF">D6Z83_23565</name>
</gene>
<dbReference type="AlphaFoldDB" id="A0A3A9JDL1"/>
<comment type="caution">
    <text evidence="1">The sequence shown here is derived from an EMBL/GenBank/DDBJ whole genome shotgun (WGS) entry which is preliminary data.</text>
</comment>
<evidence type="ECO:0000313" key="2">
    <source>
        <dbReference type="Proteomes" id="UP000278036"/>
    </source>
</evidence>
<name>A0A3A9JDL1_9PROT</name>
<dbReference type="EMBL" id="RAQU01000227">
    <property type="protein sequence ID" value="RKK01716.1"/>
    <property type="molecule type" value="Genomic_DNA"/>
</dbReference>
<evidence type="ECO:0000313" key="1">
    <source>
        <dbReference type="EMBL" id="RKK01716.1"/>
    </source>
</evidence>
<dbReference type="InParanoid" id="A0A3A9JDL1"/>
<protein>
    <submittedName>
        <fullName evidence="1">ABC transporter ATP-binding protein</fullName>
    </submittedName>
</protein>
<sequence>LAFHRLGTLPAAGAARPGEAAAAPLLPEGATLKQALMLMLEHGTDQLAMPGGGALHLSDILAAA</sequence>
<feature type="non-terminal residue" evidence="1">
    <location>
        <position position="1"/>
    </location>
</feature>